<dbReference type="InterPro" id="IPR027417">
    <property type="entry name" value="P-loop_NTPase"/>
</dbReference>
<evidence type="ECO:0000259" key="17">
    <source>
        <dbReference type="SMART" id="SM00382"/>
    </source>
</evidence>
<dbReference type="InterPro" id="IPR026983">
    <property type="entry name" value="DHC"/>
</dbReference>
<dbReference type="FunFam" id="3.40.50.300:FF:000362">
    <property type="entry name" value="Dynein, axonemal, heavy chain 6"/>
    <property type="match status" value="1"/>
</dbReference>
<dbReference type="Gene3D" id="1.10.8.720">
    <property type="entry name" value="Region D6 of dynein motor"/>
    <property type="match status" value="1"/>
</dbReference>
<dbReference type="Gene3D" id="1.10.8.710">
    <property type="match status" value="1"/>
</dbReference>
<dbReference type="Pfam" id="PF12775">
    <property type="entry name" value="AAA_7"/>
    <property type="match status" value="1"/>
</dbReference>
<evidence type="ECO:0000256" key="9">
    <source>
        <dbReference type="ARBA" id="ARBA00022846"/>
    </source>
</evidence>
<evidence type="ECO:0000256" key="2">
    <source>
        <dbReference type="ARBA" id="ARBA00004430"/>
    </source>
</evidence>
<organism evidence="18">
    <name type="scientific">Ooceraea biroi</name>
    <name type="common">Clonal raider ant</name>
    <name type="synonym">Cerapachys biroi</name>
    <dbReference type="NCBI Taxonomy" id="2015173"/>
    <lineage>
        <taxon>Eukaryota</taxon>
        <taxon>Metazoa</taxon>
        <taxon>Ecdysozoa</taxon>
        <taxon>Arthropoda</taxon>
        <taxon>Hexapoda</taxon>
        <taxon>Insecta</taxon>
        <taxon>Pterygota</taxon>
        <taxon>Neoptera</taxon>
        <taxon>Endopterygota</taxon>
        <taxon>Hymenoptera</taxon>
        <taxon>Apocrita</taxon>
        <taxon>Aculeata</taxon>
        <taxon>Formicoidea</taxon>
        <taxon>Formicidae</taxon>
        <taxon>Dorylinae</taxon>
        <taxon>Ooceraea</taxon>
    </lineage>
</organism>
<feature type="coiled-coil region" evidence="16">
    <location>
        <begin position="2371"/>
        <end position="2433"/>
    </location>
</feature>
<dbReference type="FunFam" id="1.20.58.1120:FF:000005">
    <property type="entry name" value="Dynein, axonemal, heavy chain 12"/>
    <property type="match status" value="1"/>
</dbReference>
<dbReference type="Pfam" id="PF12774">
    <property type="entry name" value="AAA_6"/>
    <property type="match status" value="1"/>
</dbReference>
<keyword evidence="13" id="KW-0505">Motor protein</keyword>
<dbReference type="Pfam" id="PF03028">
    <property type="entry name" value="Dynein_heavy"/>
    <property type="match status" value="1"/>
</dbReference>
<dbReference type="InterPro" id="IPR013602">
    <property type="entry name" value="Dynein_heavy_linker"/>
</dbReference>
<dbReference type="GO" id="GO:0030286">
    <property type="term" value="C:dynein complex"/>
    <property type="evidence" value="ECO:0007669"/>
    <property type="project" value="UniProtKB-KW"/>
</dbReference>
<dbReference type="InterPro" id="IPR043157">
    <property type="entry name" value="Dynein_AAA1S"/>
</dbReference>
<protein>
    <recommendedName>
        <fullName evidence="17">AAA+ ATPase domain-containing protein</fullName>
    </recommendedName>
</protein>
<dbReference type="InterPro" id="IPR041466">
    <property type="entry name" value="Dynein_AAA5_ext"/>
</dbReference>
<dbReference type="FunFam" id="1.20.920.20:FF:000006">
    <property type="entry name" value="Dynein, axonemal, heavy chain 6"/>
    <property type="match status" value="1"/>
</dbReference>
<keyword evidence="6" id="KW-0677">Repeat</keyword>
<dbReference type="InterPro" id="IPR035699">
    <property type="entry name" value="AAA_6"/>
</dbReference>
<keyword evidence="12" id="KW-0969">Cilium</keyword>
<evidence type="ECO:0000256" key="10">
    <source>
        <dbReference type="ARBA" id="ARBA00023017"/>
    </source>
</evidence>
<keyword evidence="7" id="KW-0547">Nucleotide-binding</keyword>
<keyword evidence="14" id="KW-0206">Cytoskeleton</keyword>
<dbReference type="InterPro" id="IPR042222">
    <property type="entry name" value="Dynein_2_N"/>
</dbReference>
<dbReference type="InterPro" id="IPR041658">
    <property type="entry name" value="AAA_lid_11"/>
</dbReference>
<accession>A0A3L8E3I2</accession>
<reference evidence="18" key="1">
    <citation type="journal article" date="2018" name="Genome Res.">
        <title>The genomic architecture and molecular evolution of ant odorant receptors.</title>
        <authorList>
            <person name="McKenzie S.K."/>
            <person name="Kronauer D.J.C."/>
        </authorList>
    </citation>
    <scope>NUCLEOTIDE SEQUENCE [LARGE SCALE GENOMIC DNA]</scope>
    <source>
        <strain evidence="18">Clonal line C1</strain>
    </source>
</reference>
<dbReference type="Gene3D" id="1.10.287.2620">
    <property type="match status" value="1"/>
</dbReference>
<dbReference type="FunFam" id="1.10.287.2620:FF:000002">
    <property type="entry name" value="Dynein heavy chain 2, axonemal"/>
    <property type="match status" value="1"/>
</dbReference>
<evidence type="ECO:0000256" key="4">
    <source>
        <dbReference type="ARBA" id="ARBA00022490"/>
    </source>
</evidence>
<dbReference type="Pfam" id="PF12777">
    <property type="entry name" value="MT"/>
    <property type="match status" value="1"/>
</dbReference>
<evidence type="ECO:0000256" key="12">
    <source>
        <dbReference type="ARBA" id="ARBA00023069"/>
    </source>
</evidence>
<evidence type="ECO:0000256" key="5">
    <source>
        <dbReference type="ARBA" id="ARBA00022701"/>
    </source>
</evidence>
<dbReference type="FunFam" id="1.10.8.710:FF:000004">
    <property type="entry name" value="Dynein axonemal heavy chain 6"/>
    <property type="match status" value="1"/>
</dbReference>
<feature type="domain" description="AAA+ ATPase" evidence="17">
    <location>
        <begin position="1846"/>
        <end position="1993"/>
    </location>
</feature>
<evidence type="ECO:0000256" key="13">
    <source>
        <dbReference type="ARBA" id="ARBA00023175"/>
    </source>
</evidence>
<feature type="non-terminal residue" evidence="18">
    <location>
        <position position="1"/>
    </location>
</feature>
<evidence type="ECO:0000256" key="15">
    <source>
        <dbReference type="ARBA" id="ARBA00023273"/>
    </source>
</evidence>
<dbReference type="Gene3D" id="6.10.140.1060">
    <property type="match status" value="1"/>
</dbReference>
<keyword evidence="15" id="KW-0966">Cell projection</keyword>
<proteinExistence type="inferred from homology"/>
<dbReference type="OrthoDB" id="10251809at2759"/>
<dbReference type="SMART" id="SM00382">
    <property type="entry name" value="AAA"/>
    <property type="match status" value="2"/>
</dbReference>
<gene>
    <name evidence="18" type="ORF">DMN91_001065</name>
</gene>
<dbReference type="FunFam" id="1.20.140.100:FF:000004">
    <property type="entry name" value="Dynein axonemal heavy chain 6"/>
    <property type="match status" value="1"/>
</dbReference>
<dbReference type="InterPro" id="IPR024743">
    <property type="entry name" value="Dynein_HC_stalk"/>
</dbReference>
<evidence type="ECO:0000256" key="1">
    <source>
        <dbReference type="ARBA" id="ARBA00004230"/>
    </source>
</evidence>
<feature type="domain" description="AAA+ ATPase" evidence="17">
    <location>
        <begin position="1287"/>
        <end position="1426"/>
    </location>
</feature>
<dbReference type="GO" id="GO:0051959">
    <property type="term" value="F:dynein light intermediate chain binding"/>
    <property type="evidence" value="ECO:0007669"/>
    <property type="project" value="InterPro"/>
</dbReference>
<dbReference type="EMBL" id="QOIP01000001">
    <property type="protein sequence ID" value="RLU27264.1"/>
    <property type="molecule type" value="Genomic_DNA"/>
</dbReference>
<evidence type="ECO:0000256" key="8">
    <source>
        <dbReference type="ARBA" id="ARBA00022840"/>
    </source>
</evidence>
<dbReference type="Gene3D" id="1.10.8.1220">
    <property type="match status" value="1"/>
</dbReference>
<dbReference type="Proteomes" id="UP000279307">
    <property type="component" value="Chromosome 1"/>
</dbReference>
<dbReference type="InterPro" id="IPR004273">
    <property type="entry name" value="Dynein_heavy_D6_P-loop"/>
</dbReference>
<dbReference type="InterPro" id="IPR003593">
    <property type="entry name" value="AAA+_ATPase"/>
</dbReference>
<dbReference type="InterPro" id="IPR042219">
    <property type="entry name" value="AAA_lid_11_sf"/>
</dbReference>
<dbReference type="GO" id="GO:0031514">
    <property type="term" value="C:motile cilium"/>
    <property type="evidence" value="ECO:0007669"/>
    <property type="project" value="UniProtKB-SubCell"/>
</dbReference>
<dbReference type="GO" id="GO:0005930">
    <property type="term" value="C:axoneme"/>
    <property type="evidence" value="ECO:0007669"/>
    <property type="project" value="UniProtKB-SubCell"/>
</dbReference>
<evidence type="ECO:0000256" key="11">
    <source>
        <dbReference type="ARBA" id="ARBA00023054"/>
    </source>
</evidence>
<name>A0A3L8E3I2_OOCBI</name>
<dbReference type="Pfam" id="PF08393">
    <property type="entry name" value="DHC_N2"/>
    <property type="match status" value="1"/>
</dbReference>
<dbReference type="Gene3D" id="1.20.58.1120">
    <property type="match status" value="1"/>
</dbReference>
<keyword evidence="11 16" id="KW-0175">Coiled coil</keyword>
<evidence type="ECO:0000256" key="6">
    <source>
        <dbReference type="ARBA" id="ARBA00022737"/>
    </source>
</evidence>
<dbReference type="Pfam" id="PF12781">
    <property type="entry name" value="AAA_9"/>
    <property type="match status" value="1"/>
</dbReference>
<evidence type="ECO:0000313" key="18">
    <source>
        <dbReference type="EMBL" id="RLU27264.1"/>
    </source>
</evidence>
<dbReference type="Pfam" id="PF18198">
    <property type="entry name" value="AAA_lid_11"/>
    <property type="match status" value="1"/>
</dbReference>
<dbReference type="FunFam" id="3.40.50.300:FF:000223">
    <property type="entry name" value="Dynein heavy chain 3, axonemal"/>
    <property type="match status" value="1"/>
</dbReference>
<sequence length="3205" mass="370641">AMELHCTKERKIHKKQEEATKQDKNDKKINIHQLELCTQSIKRSNEFGEQPVKKARKKHCSWIKFSSDDYCLNTKFAKHNRAYEEVFNRLKNCISDESGISDLSQECKTSSRSTKAKREDQEKVISEKDDYYTLLRQRRAEFRMHLIRKIKGSGKSDESQQEDMMEICSSYAKERTLLNNDDGVRERASSVSASSRSIDDDTDGWITEEDKNLLRYYYYILHEVDDARAGTLDSDTLKKITSMVSAEWQERHNEYLGRLIHEIKRDYVTSMKKSIVDFVLQEPFEEVYEFFAPPLLSRGIIDPYSPERGVKYTKIRAKLEKRSIVLYHPCIRKTLDYWHREYGKVKQVDKQELASYGKSYDLSSFDFQFSRILRSTNDDLLKRWLPKNMQYFARNFLIVLPTSWKISCEICACVQWKDYINYLMDVGPIISSDVLEQHMNTISNLIQRYRINPELQLHEFDKYISLINDEDVNYVEDFLKTQPPKPYEKYCELVQYYDQLSKNIPLEFYRTSFTDLFEVRRHHTIDHIVSTATNLRNEIVSKMVADYQQKVRAIGDVYQDISNQALSIPPNTSKLMKLQAFIHKSETETVFVLENQLREVMKYIIFLSDYHHLTPVELKSNNFAFHRYYEMPEVFEKHREIVASKTGEYQATLKTRIEKFEQSLQLYAKYCDELQYWGNIEEIQRYKKKATSLDNKLIAAMDTITEFNEEEKLFGWEMSQYPLRKMTADKLAPYKRFYDIACDFLTNYETWTGSVVGSHGPEVIENETGIAYRMIYKLEKAFQEPAVKKLAEIVRTKIEDFKENMPVILTLGNPSLKSRHWEQVSEIVGFPIKIDPYMTLAKILDYGLGDYVLKFETISEAATKEGNLEKALFKMYSDWADIAFTVNPYRDTGTYVIASVDEIQLLLDDHLTKAQTMKNSLYIKPFEKETLEWEAKLLLLQDIMDYWLRVQGTWMYLEPIFSSPDIQQQMPEESRRFSAVDKIWRELMTIVAADPMVMFVVEIDKMLDRLRKCTHLLDLVQKGLAAYLEKKRLFFPRFFFLSNDELLEILSETKDPTRVQPHLKKCFEGIAKLSFTDAMEATAMMSAEGEEIILEDIIDTVAARGQVEKWLLELESDMKKSVKAQVIRAKDAFPTKPRSQWALEWPGQTILCISKMYWTADITDKLPKGTEILMEYVETCTYELNEIVKLVRGKLSTQNRTTLEALVTLDVHSRDVLVQLCEQAVTQITDFKWLCQMRYYWIDEDMYTMMINSTLGYAYEYLGNTSRLVITPLTDRCYRTLFGALSLHLGGAPEGPAGTGKTETTKDLAKAVAKQCVVFNCSEGLDYIALGKFFKGLASTGAWSCFDEFNRIDLEVLSVVAQQILTIQRAIHAEKTTLLFEETELKLDRTCAVFITMNPGYAGRTELPDNLKALFRSVAMMVPDYVLIAENTLYSYGFYNARPLSVKIVMAYKLCSEQLSSQNHYDYGMRAVKSVLIAAGNLKLKYPEENEDILILRSITDVNLPKFLSEDIPLFHGITSDLFPNIELPEPDYVHLNAAINQACADANIQCIPVFLQKIQQMYEMMLIRHGFMIVGYPFAGKTTAYNVLADALKICEENNWINENKVEITVINPKSITLGQLYGQFDPASREWNDGILAISYRAFATSTNENRKWLVFDGPIDAIWIERMIYMEPTALGWDPLLNSWIAKLPKIIDEWLRLFLHESLFLRFCKPLFHLLRRCNVKGSFFFSCIWAMGGTLEAKYREQFSILFRGLLEKEFPIDLMNEFQLQEPVPPPLKPYIFVMPKDHLVFDYRFIKEGKGKWKLWSDELINVPAIPRDIPVNQIIVPTVETARYTALFQMLVQHQKPVLFVGPTGTGKSVYIIDFLLKKNNAAVNKPLLINFSAQTTANQTQDIIMSKLDRRRKGVYGPPIGKRWIVFVDDISMPLKETYGAQPPIELLRQWLDHWQWYDRKEGTFIKLIEIQLMCAMQPPIAGKDVTPRFKRHFFVLTISEFEDNVMIMIFSRIVLWHLDTRFLTSDSGVLLSVPETMPALSNMKRLWVHEILRVFSDRLVDDVDLTWLIQQTEVTLKKRMEVSMEDLFEDLLPKKPDGESCGAIRLYQEVSDLEQLREIIETYLSEYNSMTKKPMNLVLFREVLRAKARYQGGLGQLDSTQHQVTEMQDTLKQLQPKLVAATQDVQRMLADVERESHEVAEFEKVVKVDEVAAELVAKEAAVIRAECDANLAEAMPILNRAKEALDTLTPTDIAIVKAMKHPPYGVRLIVESVCVLRQIKPERVHTKEGTYIDDYWKAALRMLSDAKFLDSLLNFDKDNIPDKVIETIRKEYLANPDFDPEKIKKVSTACEGLCRWVIAMSEYDEIAKIVAPKRKALAEAEAAYDKAMELLNFKREQLRQVQEKLLDLEETLNERKANFQTMSDQVADCETKLKRAEDLIGGLGGEYARWFQTAEQLSTKYYRLTGDVIIASGVVAYLGPFTMPFRVQQINEWVKLCTDLQVICSQDFQLREILGDPVLIRSWNIAGLPADAFSVDNGIIVMNARRWPLMIDPQSQANKWIRNMEKQNNISIIRLTQLDYVRVLENAIQFGQPVLLENVEEELDAVLEPILLRQTFKHGGAWCIKLGDAVVEYNTNFRLYITTKLRNPHYLPEIAVRVTLLNFMITPSGLEDQLLGIVVARERPDLESEKNILIVQSAENKKMLKETEDKILEVLSAAEGNILEDEEAIDILTSSKNLSDDIQVKQAATEATEKSIDAARLQYQPIAAYSTILFFTIASLATIDPMYQYSLVWFVNLFNMAITNTEPADNVEQRLKDLTKHFTYSLYVNICRSLFEKDKLLFVLLLVINLRKISEMPEAMAKWMFLLTGGIGLENPYVNPAEWLPVKQWDELCRLDQVKGFEGIREAFSKTIERWKRIFDSKEPQKELFPPPYEDLDLLERLLILRCIRPDKIIPAVQEFVEKQMGTQYIEPPPFDLASAFADSNCCIPLIFILTPGADPAQTLLTFADEQGYGAKRLFCLSLGQGQGPIAEGMIKNGVLHGNWVVLQNCHLAKSWMPTLEKICEGLIPETIHQDFRLWLTSYPAEHFPISVLQNGIKMTNEPPKGLRANILRSYATDPINNLEFFEGCIQSDVFKKLLYSLCFFHAVVQERRKFGPIGWNIPYEFNETDLRISALQLKMFLDDYEDVQFDALSILQESAIMRQSYRRMGS</sequence>
<dbReference type="GO" id="GO:0007018">
    <property type="term" value="P:microtubule-based movement"/>
    <property type="evidence" value="ECO:0007669"/>
    <property type="project" value="InterPro"/>
</dbReference>
<dbReference type="FunFam" id="3.20.180.20:FF:000003">
    <property type="entry name" value="Dynein heavy chain 12, axonemal"/>
    <property type="match status" value="1"/>
</dbReference>
<dbReference type="PANTHER" id="PTHR22878:SF70">
    <property type="entry name" value="DYNEIN HEAVY CHAIN 2, AXONEMAL"/>
    <property type="match status" value="1"/>
</dbReference>
<keyword evidence="8" id="KW-0067">ATP-binding</keyword>
<dbReference type="Pfam" id="PF17852">
    <property type="entry name" value="Dynein_AAA_lid"/>
    <property type="match status" value="1"/>
</dbReference>
<dbReference type="GO" id="GO:0045505">
    <property type="term" value="F:dynein intermediate chain binding"/>
    <property type="evidence" value="ECO:0007669"/>
    <property type="project" value="InterPro"/>
</dbReference>
<evidence type="ECO:0000256" key="7">
    <source>
        <dbReference type="ARBA" id="ARBA00022741"/>
    </source>
</evidence>
<dbReference type="GO" id="GO:0005524">
    <property type="term" value="F:ATP binding"/>
    <property type="evidence" value="ECO:0007669"/>
    <property type="project" value="UniProtKB-KW"/>
</dbReference>
<dbReference type="Gene3D" id="1.20.140.100">
    <property type="entry name" value="Dynein heavy chain, N-terminal domain 2"/>
    <property type="match status" value="1"/>
</dbReference>
<dbReference type="Gene3D" id="1.20.920.30">
    <property type="match status" value="1"/>
</dbReference>
<comment type="caution">
    <text evidence="18">The sequence shown here is derived from an EMBL/GenBank/DDBJ whole genome shotgun (WGS) entry which is preliminary data.</text>
</comment>
<dbReference type="SUPFAM" id="SSF52540">
    <property type="entry name" value="P-loop containing nucleoside triphosphate hydrolases"/>
    <property type="match status" value="3"/>
</dbReference>
<dbReference type="InterPro" id="IPR035706">
    <property type="entry name" value="AAA_9"/>
</dbReference>
<dbReference type="Gene3D" id="1.20.920.20">
    <property type="match status" value="1"/>
</dbReference>
<reference evidence="18" key="2">
    <citation type="submission" date="2018-07" db="EMBL/GenBank/DDBJ databases">
        <authorList>
            <person name="Mckenzie S.K."/>
            <person name="Kronauer D.J.C."/>
        </authorList>
    </citation>
    <scope>NUCLEOTIDE SEQUENCE</scope>
    <source>
        <strain evidence="18">Clonal line C1</strain>
    </source>
</reference>
<dbReference type="GO" id="GO:0008569">
    <property type="term" value="F:minus-end-directed microtubule motor activity"/>
    <property type="evidence" value="ECO:0007669"/>
    <property type="project" value="InterPro"/>
</dbReference>
<evidence type="ECO:0000256" key="14">
    <source>
        <dbReference type="ARBA" id="ARBA00023212"/>
    </source>
</evidence>
<comment type="subcellular location">
    <subcellularLocation>
        <location evidence="1">Cell projection</location>
        <location evidence="1">Cilium</location>
        <location evidence="1">Flagellum</location>
    </subcellularLocation>
    <subcellularLocation>
        <location evidence="2">Cytoplasm</location>
        <location evidence="2">Cytoskeleton</location>
        <location evidence="2">Cilium axoneme</location>
    </subcellularLocation>
</comment>
<dbReference type="FunFam" id="3.40.50.300:FF:000044">
    <property type="entry name" value="Dynein heavy chain 5, axonemal"/>
    <property type="match status" value="1"/>
</dbReference>
<keyword evidence="4" id="KW-0963">Cytoplasm</keyword>
<comment type="similarity">
    <text evidence="3">Belongs to the dynein heavy chain family.</text>
</comment>
<dbReference type="InterPro" id="IPR042228">
    <property type="entry name" value="Dynein_linker_3"/>
</dbReference>
<evidence type="ECO:0000256" key="16">
    <source>
        <dbReference type="SAM" id="Coils"/>
    </source>
</evidence>
<dbReference type="FunFam" id="1.10.8.1220:FF:000001">
    <property type="entry name" value="Dynein axonemal heavy chain 5"/>
    <property type="match status" value="1"/>
</dbReference>
<dbReference type="GO" id="GO:0005874">
    <property type="term" value="C:microtubule"/>
    <property type="evidence" value="ECO:0007669"/>
    <property type="project" value="UniProtKB-KW"/>
</dbReference>
<evidence type="ECO:0000256" key="3">
    <source>
        <dbReference type="ARBA" id="ARBA00008887"/>
    </source>
</evidence>
<keyword evidence="10" id="KW-0243">Dynein</keyword>
<keyword evidence="9" id="KW-0282">Flagellum</keyword>
<dbReference type="Gene3D" id="3.20.180.20">
    <property type="entry name" value="Dynein heavy chain, N-terminal domain 2"/>
    <property type="match status" value="1"/>
</dbReference>
<dbReference type="Gene3D" id="3.40.50.300">
    <property type="entry name" value="P-loop containing nucleotide triphosphate hydrolases"/>
    <property type="match status" value="5"/>
</dbReference>
<keyword evidence="5" id="KW-0493">Microtubule</keyword>
<dbReference type="PANTHER" id="PTHR22878">
    <property type="entry name" value="DYNEIN HEAVY CHAIN 6, AXONEMAL-LIKE-RELATED"/>
    <property type="match status" value="1"/>
</dbReference>
<dbReference type="Gene3D" id="1.10.472.130">
    <property type="match status" value="1"/>
</dbReference>